<dbReference type="EMBL" id="CP058910">
    <property type="protein sequence ID" value="QLH79596.1"/>
    <property type="molecule type" value="Genomic_DNA"/>
</dbReference>
<dbReference type="PANTHER" id="PTHR43066">
    <property type="entry name" value="RHOMBOID-RELATED PROTEIN"/>
    <property type="match status" value="1"/>
</dbReference>
<keyword evidence="3 5" id="KW-1133">Transmembrane helix</keyword>
<dbReference type="PANTHER" id="PTHR43066:SF11">
    <property type="entry name" value="PEPTIDASE S54 RHOMBOID DOMAIN-CONTAINING PROTEIN"/>
    <property type="match status" value="1"/>
</dbReference>
<evidence type="ECO:0000313" key="7">
    <source>
        <dbReference type="EMBL" id="QLH79596.1"/>
    </source>
</evidence>
<dbReference type="GO" id="GO:0004252">
    <property type="term" value="F:serine-type endopeptidase activity"/>
    <property type="evidence" value="ECO:0007669"/>
    <property type="project" value="InterPro"/>
</dbReference>
<feature type="transmembrane region" description="Helical" evidence="5">
    <location>
        <begin position="153"/>
        <end position="186"/>
    </location>
</feature>
<organism evidence="7 8">
    <name type="scientific">Halosimplex rubrum</name>
    <dbReference type="NCBI Taxonomy" id="869889"/>
    <lineage>
        <taxon>Archaea</taxon>
        <taxon>Methanobacteriati</taxon>
        <taxon>Methanobacteriota</taxon>
        <taxon>Stenosarchaea group</taxon>
        <taxon>Halobacteria</taxon>
        <taxon>Halobacteriales</taxon>
        <taxon>Haloarculaceae</taxon>
        <taxon>Halosimplex</taxon>
    </lineage>
</organism>
<reference evidence="7 8" key="1">
    <citation type="submission" date="2020-07" db="EMBL/GenBank/DDBJ databases">
        <title>Halosimplex pelagicum sp. nov. and Halosimplex rubrum sp. nov., isolated from salted brown alga Laminaria, and emended description of the genus Halosimplex.</title>
        <authorList>
            <person name="Cui H."/>
        </authorList>
    </citation>
    <scope>NUCLEOTIDE SEQUENCE [LARGE SCALE GENOMIC DNA]</scope>
    <source>
        <strain evidence="7 8">R27</strain>
    </source>
</reference>
<feature type="transmembrane region" description="Helical" evidence="5">
    <location>
        <begin position="12"/>
        <end position="36"/>
    </location>
</feature>
<protein>
    <submittedName>
        <fullName evidence="7">Rhomboid family intramembrane serine protease</fullName>
    </submittedName>
</protein>
<keyword evidence="2 5" id="KW-0812">Transmembrane</keyword>
<evidence type="ECO:0000256" key="2">
    <source>
        <dbReference type="ARBA" id="ARBA00022692"/>
    </source>
</evidence>
<dbReference type="GO" id="GO:0006508">
    <property type="term" value="P:proteolysis"/>
    <property type="evidence" value="ECO:0007669"/>
    <property type="project" value="UniProtKB-KW"/>
</dbReference>
<keyword evidence="4 5" id="KW-0472">Membrane</keyword>
<feature type="transmembrane region" description="Helical" evidence="5">
    <location>
        <begin position="90"/>
        <end position="109"/>
    </location>
</feature>
<proteinExistence type="predicted"/>
<dbReference type="SUPFAM" id="SSF144091">
    <property type="entry name" value="Rhomboid-like"/>
    <property type="match status" value="1"/>
</dbReference>
<evidence type="ECO:0000313" key="8">
    <source>
        <dbReference type="Proteomes" id="UP000509667"/>
    </source>
</evidence>
<comment type="subcellular location">
    <subcellularLocation>
        <location evidence="1">Membrane</location>
        <topology evidence="1">Multi-pass membrane protein</topology>
    </subcellularLocation>
</comment>
<dbReference type="InterPro" id="IPR022764">
    <property type="entry name" value="Peptidase_S54_rhomboid_dom"/>
</dbReference>
<evidence type="ECO:0000256" key="4">
    <source>
        <dbReference type="ARBA" id="ARBA00023136"/>
    </source>
</evidence>
<dbReference type="AlphaFoldDB" id="A0A7D5TEN0"/>
<accession>A0A7D5TEN0</accession>
<evidence type="ECO:0000256" key="1">
    <source>
        <dbReference type="ARBA" id="ARBA00004141"/>
    </source>
</evidence>
<evidence type="ECO:0000256" key="3">
    <source>
        <dbReference type="ARBA" id="ARBA00022989"/>
    </source>
</evidence>
<dbReference type="InterPro" id="IPR035952">
    <property type="entry name" value="Rhomboid-like_sf"/>
</dbReference>
<name>A0A7D5TEN0_9EURY</name>
<dbReference type="GO" id="GO:0016020">
    <property type="term" value="C:membrane"/>
    <property type="evidence" value="ECO:0007669"/>
    <property type="project" value="UniProtKB-SubCell"/>
</dbReference>
<feature type="domain" description="Peptidase S54 rhomboid" evidence="6">
    <location>
        <begin position="47"/>
        <end position="189"/>
    </location>
</feature>
<keyword evidence="8" id="KW-1185">Reference proteome</keyword>
<dbReference type="Pfam" id="PF01694">
    <property type="entry name" value="Rhomboid"/>
    <property type="match status" value="1"/>
</dbReference>
<keyword evidence="7" id="KW-0378">Hydrolase</keyword>
<feature type="transmembrane region" description="Helical" evidence="5">
    <location>
        <begin position="115"/>
        <end position="133"/>
    </location>
</feature>
<evidence type="ECO:0000256" key="5">
    <source>
        <dbReference type="SAM" id="Phobius"/>
    </source>
</evidence>
<dbReference type="KEGG" id="hrr:HZS55_20885"/>
<dbReference type="OrthoDB" id="169619at2157"/>
<gene>
    <name evidence="7" type="ORF">HZS55_20885</name>
</gene>
<dbReference type="Gene3D" id="1.20.1540.10">
    <property type="entry name" value="Rhomboid-like"/>
    <property type="match status" value="1"/>
</dbReference>
<feature type="transmembrane region" description="Helical" evidence="5">
    <location>
        <begin position="56"/>
        <end position="78"/>
    </location>
</feature>
<dbReference type="Proteomes" id="UP000509667">
    <property type="component" value="Chromosome"/>
</dbReference>
<evidence type="ECO:0000259" key="6">
    <source>
        <dbReference type="Pfam" id="PF01694"/>
    </source>
</evidence>
<keyword evidence="7" id="KW-0645">Protease</keyword>
<sequence length="199" mass="20486">MTQRTVVSRSPTLTLVVAFVAVFLVQRVVALLQIPFAFALAPPVGDRPWTLLTSVYAHLSVGHLLANVAVLLLVGLYLERRTSRLRFHAFFLATGALAGLAEVWVSGLLGPGPGVAVLGASGGIAGLVGYVLAGNRMSDTLLDRTPLSPRAQLGVFVVVAGAVTVVTAGPGVALIAHFTGLLIGLAAGRAHLLRPSGSV</sequence>